<dbReference type="RefSeq" id="WP_129892850.1">
    <property type="nucleotide sequence ID" value="NZ_CP035758.1"/>
</dbReference>
<dbReference type="AlphaFoldDB" id="A0A4P6K141"/>
<feature type="compositionally biased region" description="Basic and acidic residues" evidence="1">
    <location>
        <begin position="1"/>
        <end position="18"/>
    </location>
</feature>
<dbReference type="InterPro" id="IPR016047">
    <property type="entry name" value="M23ase_b-sheet_dom"/>
</dbReference>
<evidence type="ECO:0000259" key="3">
    <source>
        <dbReference type="Pfam" id="PF01551"/>
    </source>
</evidence>
<evidence type="ECO:0000256" key="1">
    <source>
        <dbReference type="SAM" id="MobiDB-lite"/>
    </source>
</evidence>
<evidence type="ECO:0000313" key="4">
    <source>
        <dbReference type="EMBL" id="QBD81789.1"/>
    </source>
</evidence>
<dbReference type="Pfam" id="PF01551">
    <property type="entry name" value="Peptidase_M23"/>
    <property type="match status" value="1"/>
</dbReference>
<dbReference type="GO" id="GO:0004222">
    <property type="term" value="F:metalloendopeptidase activity"/>
    <property type="evidence" value="ECO:0007669"/>
    <property type="project" value="TreeGrafter"/>
</dbReference>
<accession>A0A4P6K141</accession>
<feature type="compositionally biased region" description="Low complexity" evidence="1">
    <location>
        <begin position="96"/>
        <end position="113"/>
    </location>
</feature>
<dbReference type="OrthoDB" id="9809488at2"/>
<feature type="domain" description="M23ase beta-sheet core" evidence="3">
    <location>
        <begin position="254"/>
        <end position="349"/>
    </location>
</feature>
<reference evidence="4 5" key="1">
    <citation type="submission" date="2019-01" db="EMBL/GenBank/DDBJ databases">
        <title>Ktedonosporobacter rubrisoli SCAWS-G2.</title>
        <authorList>
            <person name="Huang Y."/>
            <person name="Yan B."/>
        </authorList>
    </citation>
    <scope>NUCLEOTIDE SEQUENCE [LARGE SCALE GENOMIC DNA]</scope>
    <source>
        <strain evidence="4 5">SCAWS-G2</strain>
    </source>
</reference>
<proteinExistence type="predicted"/>
<dbReference type="Proteomes" id="UP000290365">
    <property type="component" value="Chromosome"/>
</dbReference>
<sequence length="356" mass="37919">MSSSPDRRATNALLHEDQPTLPMPALPSRPSIQAPQTPEKATDQFTVEYLNGKVPGSTPQSTTNLLPAPTFFITGQLPPQISAITGQLPPEAPRITRPLTTRGLNTTTTLPTLIPATEKRPRTTPPKGPRRRHPIVHIIVAICSIVMLILTAIFVTPLATGQQQDFPSITNIFSTGASGTFNPSQHLAPPTPTPALLTNEGYCGGTDIWGTCATAVTASGVMGTGQFVHPVAGATITQPFAHPEFQTWCSCIKPHSGIDLAAPYGSPILAADSGQVIWTGWDWSGLGWAVKINHGHYIATIYGHLARFIVKVGQNVTKGQVIAYEGSTGASTGPHVHFMVLVNNIWVDPTTYVALP</sequence>
<keyword evidence="2" id="KW-0472">Membrane</keyword>
<dbReference type="InterPro" id="IPR050570">
    <property type="entry name" value="Cell_wall_metabolism_enzyme"/>
</dbReference>
<keyword evidence="5" id="KW-1185">Reference proteome</keyword>
<dbReference type="Gene3D" id="2.70.70.10">
    <property type="entry name" value="Glucose Permease (Domain IIA)"/>
    <property type="match status" value="1"/>
</dbReference>
<dbReference type="InterPro" id="IPR011055">
    <property type="entry name" value="Dup_hybrid_motif"/>
</dbReference>
<keyword evidence="2" id="KW-0812">Transmembrane</keyword>
<feature type="region of interest" description="Disordered" evidence="1">
    <location>
        <begin position="86"/>
        <end position="130"/>
    </location>
</feature>
<gene>
    <name evidence="4" type="ORF">EPA93_39780</name>
</gene>
<dbReference type="EMBL" id="CP035758">
    <property type="protein sequence ID" value="QBD81789.1"/>
    <property type="molecule type" value="Genomic_DNA"/>
</dbReference>
<dbReference type="KEGG" id="kbs:EPA93_39780"/>
<evidence type="ECO:0000256" key="2">
    <source>
        <dbReference type="SAM" id="Phobius"/>
    </source>
</evidence>
<dbReference type="CDD" id="cd12797">
    <property type="entry name" value="M23_peptidase"/>
    <property type="match status" value="1"/>
</dbReference>
<keyword evidence="2" id="KW-1133">Transmembrane helix</keyword>
<evidence type="ECO:0000313" key="5">
    <source>
        <dbReference type="Proteomes" id="UP000290365"/>
    </source>
</evidence>
<dbReference type="PANTHER" id="PTHR21666:SF270">
    <property type="entry name" value="MUREIN HYDROLASE ACTIVATOR ENVC"/>
    <property type="match status" value="1"/>
</dbReference>
<dbReference type="PANTHER" id="PTHR21666">
    <property type="entry name" value="PEPTIDASE-RELATED"/>
    <property type="match status" value="1"/>
</dbReference>
<dbReference type="SUPFAM" id="SSF51261">
    <property type="entry name" value="Duplicated hybrid motif"/>
    <property type="match status" value="1"/>
</dbReference>
<feature type="region of interest" description="Disordered" evidence="1">
    <location>
        <begin position="1"/>
        <end position="40"/>
    </location>
</feature>
<protein>
    <recommendedName>
        <fullName evidence="3">M23ase beta-sheet core domain-containing protein</fullName>
    </recommendedName>
</protein>
<organism evidence="4 5">
    <name type="scientific">Ktedonosporobacter rubrisoli</name>
    <dbReference type="NCBI Taxonomy" id="2509675"/>
    <lineage>
        <taxon>Bacteria</taxon>
        <taxon>Bacillati</taxon>
        <taxon>Chloroflexota</taxon>
        <taxon>Ktedonobacteria</taxon>
        <taxon>Ktedonobacterales</taxon>
        <taxon>Ktedonosporobacteraceae</taxon>
        <taxon>Ktedonosporobacter</taxon>
    </lineage>
</organism>
<feature type="transmembrane region" description="Helical" evidence="2">
    <location>
        <begin position="135"/>
        <end position="159"/>
    </location>
</feature>
<name>A0A4P6K141_KTERU</name>